<dbReference type="AlphaFoldDB" id="A0A9R1XM43"/>
<gene>
    <name evidence="4" type="ORF">LSAT_V11C400214240</name>
</gene>
<keyword evidence="5" id="KW-1185">Reference proteome</keyword>
<dbReference type="PROSITE" id="PS50158">
    <property type="entry name" value="ZF_CCHC"/>
    <property type="match status" value="1"/>
</dbReference>
<dbReference type="EMBL" id="NBSK02000004">
    <property type="protein sequence ID" value="KAJ0214789.1"/>
    <property type="molecule type" value="Genomic_DNA"/>
</dbReference>
<dbReference type="GO" id="GO:0003676">
    <property type="term" value="F:nucleic acid binding"/>
    <property type="evidence" value="ECO:0007669"/>
    <property type="project" value="InterPro"/>
</dbReference>
<dbReference type="InterPro" id="IPR036875">
    <property type="entry name" value="Znf_CCHC_sf"/>
</dbReference>
<dbReference type="InterPro" id="IPR001878">
    <property type="entry name" value="Znf_CCHC"/>
</dbReference>
<keyword evidence="1" id="KW-0862">Zinc</keyword>
<feature type="region of interest" description="Disordered" evidence="2">
    <location>
        <begin position="89"/>
        <end position="111"/>
    </location>
</feature>
<feature type="region of interest" description="Disordered" evidence="2">
    <location>
        <begin position="131"/>
        <end position="281"/>
    </location>
</feature>
<feature type="compositionally biased region" description="Low complexity" evidence="2">
    <location>
        <begin position="162"/>
        <end position="174"/>
    </location>
</feature>
<comment type="caution">
    <text evidence="4">The sequence shown here is derived from an EMBL/GenBank/DDBJ whole genome shotgun (WGS) entry which is preliminary data.</text>
</comment>
<dbReference type="Proteomes" id="UP000235145">
    <property type="component" value="Unassembled WGS sequence"/>
</dbReference>
<name>A0A9R1XM43_LACSA</name>
<feature type="domain" description="CCHC-type" evidence="3">
    <location>
        <begin position="120"/>
        <end position="135"/>
    </location>
</feature>
<evidence type="ECO:0000256" key="2">
    <source>
        <dbReference type="SAM" id="MobiDB-lite"/>
    </source>
</evidence>
<evidence type="ECO:0000256" key="1">
    <source>
        <dbReference type="PROSITE-ProRule" id="PRU00047"/>
    </source>
</evidence>
<proteinExistence type="predicted"/>
<feature type="compositionally biased region" description="Basic and acidic residues" evidence="2">
    <location>
        <begin position="252"/>
        <end position="268"/>
    </location>
</feature>
<keyword evidence="1" id="KW-0479">Metal-binding</keyword>
<feature type="compositionally biased region" description="Basic residues" evidence="2">
    <location>
        <begin position="142"/>
        <end position="151"/>
    </location>
</feature>
<dbReference type="SUPFAM" id="SSF57756">
    <property type="entry name" value="Retrovirus zinc finger-like domains"/>
    <property type="match status" value="1"/>
</dbReference>
<organism evidence="4 5">
    <name type="scientific">Lactuca sativa</name>
    <name type="common">Garden lettuce</name>
    <dbReference type="NCBI Taxonomy" id="4236"/>
    <lineage>
        <taxon>Eukaryota</taxon>
        <taxon>Viridiplantae</taxon>
        <taxon>Streptophyta</taxon>
        <taxon>Embryophyta</taxon>
        <taxon>Tracheophyta</taxon>
        <taxon>Spermatophyta</taxon>
        <taxon>Magnoliopsida</taxon>
        <taxon>eudicotyledons</taxon>
        <taxon>Gunneridae</taxon>
        <taxon>Pentapetalae</taxon>
        <taxon>asterids</taxon>
        <taxon>campanulids</taxon>
        <taxon>Asterales</taxon>
        <taxon>Asteraceae</taxon>
        <taxon>Cichorioideae</taxon>
        <taxon>Cichorieae</taxon>
        <taxon>Lactucinae</taxon>
        <taxon>Lactuca</taxon>
    </lineage>
</organism>
<dbReference type="Gene3D" id="4.10.60.10">
    <property type="entry name" value="Zinc finger, CCHC-type"/>
    <property type="match status" value="1"/>
</dbReference>
<evidence type="ECO:0000313" key="4">
    <source>
        <dbReference type="EMBL" id="KAJ0214789.1"/>
    </source>
</evidence>
<dbReference type="Pfam" id="PF00098">
    <property type="entry name" value="zf-CCHC"/>
    <property type="match status" value="1"/>
</dbReference>
<reference evidence="4 5" key="1">
    <citation type="journal article" date="2017" name="Nat. Commun.">
        <title>Genome assembly with in vitro proximity ligation data and whole-genome triplication in lettuce.</title>
        <authorList>
            <person name="Reyes-Chin-Wo S."/>
            <person name="Wang Z."/>
            <person name="Yang X."/>
            <person name="Kozik A."/>
            <person name="Arikit S."/>
            <person name="Song C."/>
            <person name="Xia L."/>
            <person name="Froenicke L."/>
            <person name="Lavelle D.O."/>
            <person name="Truco M.J."/>
            <person name="Xia R."/>
            <person name="Zhu S."/>
            <person name="Xu C."/>
            <person name="Xu H."/>
            <person name="Xu X."/>
            <person name="Cox K."/>
            <person name="Korf I."/>
            <person name="Meyers B.C."/>
            <person name="Michelmore R.W."/>
        </authorList>
    </citation>
    <scope>NUCLEOTIDE SEQUENCE [LARGE SCALE GENOMIC DNA]</scope>
    <source>
        <strain evidence="5">cv. Salinas</strain>
        <tissue evidence="4">Seedlings</tissue>
    </source>
</reference>
<feature type="compositionally biased region" description="Low complexity" evidence="2">
    <location>
        <begin position="200"/>
        <end position="213"/>
    </location>
</feature>
<protein>
    <recommendedName>
        <fullName evidence="3">CCHC-type domain-containing protein</fullName>
    </recommendedName>
</protein>
<dbReference type="SMART" id="SM00343">
    <property type="entry name" value="ZnF_C2HC"/>
    <property type="match status" value="1"/>
</dbReference>
<evidence type="ECO:0000313" key="5">
    <source>
        <dbReference type="Proteomes" id="UP000235145"/>
    </source>
</evidence>
<dbReference type="GO" id="GO:0008270">
    <property type="term" value="F:zinc ion binding"/>
    <property type="evidence" value="ECO:0007669"/>
    <property type="project" value="UniProtKB-KW"/>
</dbReference>
<accession>A0A9R1XM43</accession>
<keyword evidence="1" id="KW-0863">Zinc-finger</keyword>
<feature type="compositionally biased region" description="Low complexity" evidence="2">
    <location>
        <begin position="239"/>
        <end position="250"/>
    </location>
</feature>
<sequence>MTQDETDREPHLRYGKRAGFVSGGFIQVENTNVSASCAGKVAEDENKGKTIEQTNISLNSESVASNSTASDQPVVEKYMPPIPTQQSSCGKCACGNNKRQGKDTPPGVGRNNFLVKKKTCFHCGTPGHIAQNCPNRTYNTPRGRHSKRNPSRSRSDHDEWNAQKAKNQTQKAKNLNPKGKKGMSAKKSNPRDAPVKPKSKSSQRPTSSSKASTEPPIRSKKKWVKPNYKWVPKAQSPKSSNDSNISISSICDKQDMSWEKLPCKDDTGRPSVKMDWVPKTN</sequence>
<evidence type="ECO:0000259" key="3">
    <source>
        <dbReference type="PROSITE" id="PS50158"/>
    </source>
</evidence>